<protein>
    <submittedName>
        <fullName evidence="2">Uncharacterized protein</fullName>
    </submittedName>
</protein>
<evidence type="ECO:0000313" key="2">
    <source>
        <dbReference type="EMBL" id="JAD79593.1"/>
    </source>
</evidence>
<accession>A0A0A9CYX1</accession>
<dbReference type="EMBL" id="GBRH01218302">
    <property type="protein sequence ID" value="JAD79593.1"/>
    <property type="molecule type" value="Transcribed_RNA"/>
</dbReference>
<feature type="region of interest" description="Disordered" evidence="1">
    <location>
        <begin position="1"/>
        <end position="113"/>
    </location>
</feature>
<sequence>MTHQPKPKTRFGEEDSGPKRSYQRGQERASKANTRLPLTRMGRKRQSAQLSCANNTPKTSKGMEEANGTQKLSGGDETRGGSPLDFQNEGGQGEASRKKLPPLLLRLTPLSFH</sequence>
<evidence type="ECO:0000256" key="1">
    <source>
        <dbReference type="SAM" id="MobiDB-lite"/>
    </source>
</evidence>
<feature type="compositionally biased region" description="Low complexity" evidence="1">
    <location>
        <begin position="101"/>
        <end position="113"/>
    </location>
</feature>
<dbReference type="AlphaFoldDB" id="A0A0A9CYX1"/>
<reference evidence="2" key="2">
    <citation type="journal article" date="2015" name="Data Brief">
        <title>Shoot transcriptome of the giant reed, Arundo donax.</title>
        <authorList>
            <person name="Barrero R.A."/>
            <person name="Guerrero F.D."/>
            <person name="Moolhuijzen P."/>
            <person name="Goolsby J.A."/>
            <person name="Tidwell J."/>
            <person name="Bellgard S.E."/>
            <person name="Bellgard M.I."/>
        </authorList>
    </citation>
    <scope>NUCLEOTIDE SEQUENCE</scope>
    <source>
        <tissue evidence="2">Shoot tissue taken approximately 20 cm above the soil surface</tissue>
    </source>
</reference>
<feature type="compositionally biased region" description="Polar residues" evidence="1">
    <location>
        <begin position="47"/>
        <end position="59"/>
    </location>
</feature>
<reference evidence="2" key="1">
    <citation type="submission" date="2014-09" db="EMBL/GenBank/DDBJ databases">
        <authorList>
            <person name="Magalhaes I.L.F."/>
            <person name="Oliveira U."/>
            <person name="Santos F.R."/>
            <person name="Vidigal T.H.D.A."/>
            <person name="Brescovit A.D."/>
            <person name="Santos A.J."/>
        </authorList>
    </citation>
    <scope>NUCLEOTIDE SEQUENCE</scope>
    <source>
        <tissue evidence="2">Shoot tissue taken approximately 20 cm above the soil surface</tissue>
    </source>
</reference>
<proteinExistence type="predicted"/>
<organism evidence="2">
    <name type="scientific">Arundo donax</name>
    <name type="common">Giant reed</name>
    <name type="synonym">Donax arundinaceus</name>
    <dbReference type="NCBI Taxonomy" id="35708"/>
    <lineage>
        <taxon>Eukaryota</taxon>
        <taxon>Viridiplantae</taxon>
        <taxon>Streptophyta</taxon>
        <taxon>Embryophyta</taxon>
        <taxon>Tracheophyta</taxon>
        <taxon>Spermatophyta</taxon>
        <taxon>Magnoliopsida</taxon>
        <taxon>Liliopsida</taxon>
        <taxon>Poales</taxon>
        <taxon>Poaceae</taxon>
        <taxon>PACMAD clade</taxon>
        <taxon>Arundinoideae</taxon>
        <taxon>Arundineae</taxon>
        <taxon>Arundo</taxon>
    </lineage>
</organism>
<name>A0A0A9CYX1_ARUDO</name>